<dbReference type="PROSITE" id="PS50883">
    <property type="entry name" value="EAL"/>
    <property type="match status" value="1"/>
</dbReference>
<keyword evidence="4" id="KW-0548">Nucleotidyltransferase</keyword>
<dbReference type="EC" id="2.7.7.65" evidence="4"/>
<dbReference type="Proteomes" id="UP001438953">
    <property type="component" value="Unassembled WGS sequence"/>
</dbReference>
<dbReference type="InterPro" id="IPR000160">
    <property type="entry name" value="GGDEF_dom"/>
</dbReference>
<dbReference type="PANTHER" id="PTHR33121:SF70">
    <property type="entry name" value="SIGNALING PROTEIN YKOW"/>
    <property type="match status" value="1"/>
</dbReference>
<feature type="region of interest" description="Disordered" evidence="1">
    <location>
        <begin position="1"/>
        <end position="22"/>
    </location>
</feature>
<proteinExistence type="predicted"/>
<dbReference type="SMART" id="SM00267">
    <property type="entry name" value="GGDEF"/>
    <property type="match status" value="1"/>
</dbReference>
<dbReference type="InterPro" id="IPR035919">
    <property type="entry name" value="EAL_sf"/>
</dbReference>
<comment type="caution">
    <text evidence="4">The sequence shown here is derived from an EMBL/GenBank/DDBJ whole genome shotgun (WGS) entry which is preliminary data.</text>
</comment>
<dbReference type="SMART" id="SM00052">
    <property type="entry name" value="EAL"/>
    <property type="match status" value="1"/>
</dbReference>
<feature type="domain" description="EAL" evidence="2">
    <location>
        <begin position="379"/>
        <end position="636"/>
    </location>
</feature>
<dbReference type="EC" id="3.1.4.52" evidence="4"/>
<evidence type="ECO:0000313" key="5">
    <source>
        <dbReference type="Proteomes" id="UP001438953"/>
    </source>
</evidence>
<dbReference type="PANTHER" id="PTHR33121">
    <property type="entry name" value="CYCLIC DI-GMP PHOSPHODIESTERASE PDEF"/>
    <property type="match status" value="1"/>
</dbReference>
<feature type="compositionally biased region" description="Polar residues" evidence="1">
    <location>
        <begin position="1"/>
        <end position="15"/>
    </location>
</feature>
<dbReference type="InterPro" id="IPR029787">
    <property type="entry name" value="Nucleotide_cyclase"/>
</dbReference>
<dbReference type="NCBIfam" id="TIGR00254">
    <property type="entry name" value="GGDEF"/>
    <property type="match status" value="1"/>
</dbReference>
<dbReference type="Pfam" id="PF00563">
    <property type="entry name" value="EAL"/>
    <property type="match status" value="1"/>
</dbReference>
<name>A0ABV1SBW6_9RHOB</name>
<feature type="domain" description="GGDEF" evidence="3">
    <location>
        <begin position="237"/>
        <end position="371"/>
    </location>
</feature>
<evidence type="ECO:0000259" key="2">
    <source>
        <dbReference type="PROSITE" id="PS50883"/>
    </source>
</evidence>
<dbReference type="SUPFAM" id="SSF55073">
    <property type="entry name" value="Nucleotide cyclase"/>
    <property type="match status" value="1"/>
</dbReference>
<dbReference type="GO" id="GO:0071111">
    <property type="term" value="F:cyclic-guanylate-specific phosphodiesterase activity"/>
    <property type="evidence" value="ECO:0007669"/>
    <property type="project" value="UniProtKB-EC"/>
</dbReference>
<keyword evidence="4" id="KW-0378">Hydrolase</keyword>
<gene>
    <name evidence="4" type="ORF">VSX56_01290</name>
</gene>
<dbReference type="InterPro" id="IPR050706">
    <property type="entry name" value="Cyclic-di-GMP_PDE-like"/>
</dbReference>
<dbReference type="CDD" id="cd01948">
    <property type="entry name" value="EAL"/>
    <property type="match status" value="1"/>
</dbReference>
<protein>
    <submittedName>
        <fullName evidence="4">Bifunctional diguanylate cyclase/phosphodiesterase</fullName>
        <ecNumber evidence="4">2.7.7.65</ecNumber>
        <ecNumber evidence="4">3.1.4.52</ecNumber>
    </submittedName>
</protein>
<dbReference type="SUPFAM" id="SSF141868">
    <property type="entry name" value="EAL domain-like"/>
    <property type="match status" value="1"/>
</dbReference>
<dbReference type="PROSITE" id="PS50887">
    <property type="entry name" value="GGDEF"/>
    <property type="match status" value="1"/>
</dbReference>
<dbReference type="InterPro" id="IPR043128">
    <property type="entry name" value="Rev_trsase/Diguanyl_cyclase"/>
</dbReference>
<feature type="region of interest" description="Disordered" evidence="1">
    <location>
        <begin position="41"/>
        <end position="61"/>
    </location>
</feature>
<accession>A0ABV1SBW6</accession>
<dbReference type="RefSeq" id="WP_350934277.1">
    <property type="nucleotide sequence ID" value="NZ_JAYWLC010000001.1"/>
</dbReference>
<keyword evidence="4" id="KW-0808">Transferase</keyword>
<dbReference type="Pfam" id="PF00990">
    <property type="entry name" value="GGDEF"/>
    <property type="match status" value="1"/>
</dbReference>
<evidence type="ECO:0000256" key="1">
    <source>
        <dbReference type="SAM" id="MobiDB-lite"/>
    </source>
</evidence>
<reference evidence="4 5" key="1">
    <citation type="submission" date="2024-01" db="EMBL/GenBank/DDBJ databases">
        <authorList>
            <person name="Deng Y."/>
            <person name="Su J."/>
        </authorList>
    </citation>
    <scope>NUCLEOTIDE SEQUENCE [LARGE SCALE GENOMIC DNA]</scope>
    <source>
        <strain evidence="4 5">CPCC 100088</strain>
    </source>
</reference>
<dbReference type="Gene3D" id="3.30.70.270">
    <property type="match status" value="1"/>
</dbReference>
<sequence length="643" mass="71276">MPQKTCPKNTASSLFSMPLDQPAVRGRHKLRELELRNLQSGHTRDCGPAADGRHSIDIPPRAHPTSALITLAEYTKRLTGAEYTSITLLDTGHHETTTERAGDLEAHALAESIQDKHAPHGTRKIFHSLSGNHSYYRLRLLSDAGHPLGFLNVVFPKSTPDDSARRSCLETTADLLGQVLTIHIEKQALEENYTASQLREKKLERQAEVDPLTQVENHSAFERKVQERLTILRTKGSRAAFIMLDIDHFKSINDLYGHSFGDKYLRVISSAISSAFPPPALIGRLGGDEFGVLVETGYTSEIYLEMLLSRCRAAVQRGAAMLGKGDLGRVSIGASLFPEQSETYGELFELADSALYASKHAGRAVNTVFSESHHDKFNSRAIGRRFERAIAEDLLEPYFQPIISTASGARLGYEILARWRDPERGILMPDAFASVFKDYRLAETLTRTMIQRALTAYVSAGLEREPGPPVTLSINLTSFDLLNPEFVFDMQLMLNTHGLEWDMITIEVTEKVMLDERSGQMLRSLQEMRTRGATVALDDFGTGYAGLRHLADWPVDILKIDRSFCAKITETASDKAIAEGILLIAQRCGYQVVAEGVETPSQLDALRALGCPRVQGFLFARPMSSADLARAPSRYIVAPHTVN</sequence>
<dbReference type="EMBL" id="JAYWLC010000001">
    <property type="protein sequence ID" value="MER5170396.1"/>
    <property type="molecule type" value="Genomic_DNA"/>
</dbReference>
<evidence type="ECO:0000313" key="4">
    <source>
        <dbReference type="EMBL" id="MER5170396.1"/>
    </source>
</evidence>
<keyword evidence="5" id="KW-1185">Reference proteome</keyword>
<dbReference type="GO" id="GO:0052621">
    <property type="term" value="F:diguanylate cyclase activity"/>
    <property type="evidence" value="ECO:0007669"/>
    <property type="project" value="UniProtKB-EC"/>
</dbReference>
<dbReference type="InterPro" id="IPR001633">
    <property type="entry name" value="EAL_dom"/>
</dbReference>
<evidence type="ECO:0000259" key="3">
    <source>
        <dbReference type="PROSITE" id="PS50887"/>
    </source>
</evidence>
<dbReference type="CDD" id="cd01949">
    <property type="entry name" value="GGDEF"/>
    <property type="match status" value="1"/>
</dbReference>
<organism evidence="4 5">
    <name type="scientific">Thioclava kandeliae</name>
    <dbReference type="NCBI Taxonomy" id="3070818"/>
    <lineage>
        <taxon>Bacteria</taxon>
        <taxon>Pseudomonadati</taxon>
        <taxon>Pseudomonadota</taxon>
        <taxon>Alphaproteobacteria</taxon>
        <taxon>Rhodobacterales</taxon>
        <taxon>Paracoccaceae</taxon>
        <taxon>Thioclava</taxon>
    </lineage>
</organism>
<reference evidence="4 5" key="2">
    <citation type="submission" date="2024-06" db="EMBL/GenBank/DDBJ databases">
        <title>Thioclava kandeliae sp. nov. from a rhizosphere soil sample of Kandelia candel in a mangrove.</title>
        <authorList>
            <person name="Mu T."/>
        </authorList>
    </citation>
    <scope>NUCLEOTIDE SEQUENCE [LARGE SCALE GENOMIC DNA]</scope>
    <source>
        <strain evidence="4 5">CPCC 100088</strain>
    </source>
</reference>
<dbReference type="Gene3D" id="3.20.20.450">
    <property type="entry name" value="EAL domain"/>
    <property type="match status" value="1"/>
</dbReference>